<keyword evidence="6" id="KW-0067">ATP-binding</keyword>
<keyword evidence="2" id="KW-0723">Serine/threonine-protein kinase</keyword>
<dbReference type="PANTHER" id="PTHR24058:SF22">
    <property type="entry name" value="DUAL SPECIFICITY TYROSINE-PHOSPHORYLATION-REGULATED KINASE 4"/>
    <property type="match status" value="1"/>
</dbReference>
<feature type="non-terminal residue" evidence="7">
    <location>
        <position position="312"/>
    </location>
</feature>
<sequence>ENILIGLNNPSELKVIDFGSSCFVNQKTYTYIQSRFYRAPEIILGISYGPPIDMWSLGCILPELYTGRPLFPGENENEQLACIMEVLGLPSELQLEKASRRRVFFAAITATRVFLRERIHKSTLNLESLRSRIANIDSALSLIIPPELKTNVNEFLKHRDNFYNQITKRRQMRKFEQMFKHPSKSNNDENKIKSKELDINKIVVNLSDRQLNQHELSILKKGLNFNMNRTRISASEIIPLIEPVLSNVPDDQANSLRFKIAAAILNQKPNTPNISKEETYALKQLRKDRKIVIMKADKGNTTVVMNNSDYER</sequence>
<keyword evidence="8" id="KW-1185">Reference proteome</keyword>
<accession>A0A183PTY2</accession>
<dbReference type="GO" id="GO:0005737">
    <property type="term" value="C:cytoplasm"/>
    <property type="evidence" value="ECO:0007669"/>
    <property type="project" value="TreeGrafter"/>
</dbReference>
<dbReference type="GO" id="GO:0004674">
    <property type="term" value="F:protein serine/threonine kinase activity"/>
    <property type="evidence" value="ECO:0007669"/>
    <property type="project" value="UniProtKB-KW"/>
</dbReference>
<keyword evidence="3" id="KW-0808">Transferase</keyword>
<dbReference type="PANTHER" id="PTHR24058">
    <property type="entry name" value="DUAL SPECIFICITY PROTEIN KINASE"/>
    <property type="match status" value="1"/>
</dbReference>
<keyword evidence="5" id="KW-0418">Kinase</keyword>
<proteinExistence type="inferred from homology"/>
<evidence type="ECO:0000256" key="4">
    <source>
        <dbReference type="ARBA" id="ARBA00022741"/>
    </source>
</evidence>
<evidence type="ECO:0000256" key="2">
    <source>
        <dbReference type="ARBA" id="ARBA00022527"/>
    </source>
</evidence>
<dbReference type="InterPro" id="IPR011009">
    <property type="entry name" value="Kinase-like_dom_sf"/>
</dbReference>
<dbReference type="EMBL" id="UZAL01039347">
    <property type="protein sequence ID" value="VDP75263.1"/>
    <property type="molecule type" value="Genomic_DNA"/>
</dbReference>
<dbReference type="Gene3D" id="1.10.510.10">
    <property type="entry name" value="Transferase(Phosphotransferase) domain 1"/>
    <property type="match status" value="1"/>
</dbReference>
<dbReference type="PROSITE" id="PS50011">
    <property type="entry name" value="PROTEIN_KINASE_DOM"/>
    <property type="match status" value="1"/>
</dbReference>
<dbReference type="InterPro" id="IPR050494">
    <property type="entry name" value="Ser_Thr_dual-spec_kinase"/>
</dbReference>
<dbReference type="STRING" id="31246.A0A183PTY2"/>
<protein>
    <submittedName>
        <fullName evidence="7">Uncharacterized protein</fullName>
    </submittedName>
</protein>
<evidence type="ECO:0000313" key="7">
    <source>
        <dbReference type="EMBL" id="VDP75263.1"/>
    </source>
</evidence>
<feature type="non-terminal residue" evidence="7">
    <location>
        <position position="1"/>
    </location>
</feature>
<dbReference type="GO" id="GO:0005524">
    <property type="term" value="F:ATP binding"/>
    <property type="evidence" value="ECO:0007669"/>
    <property type="project" value="UniProtKB-KW"/>
</dbReference>
<dbReference type="SUPFAM" id="SSF56112">
    <property type="entry name" value="Protein kinase-like (PK-like)"/>
    <property type="match status" value="1"/>
</dbReference>
<evidence type="ECO:0000256" key="3">
    <source>
        <dbReference type="ARBA" id="ARBA00022679"/>
    </source>
</evidence>
<comment type="similarity">
    <text evidence="1">Belongs to the protein kinase superfamily. CMGC Ser/Thr protein kinase family. MNB/DYRK subfamily.</text>
</comment>
<reference evidence="7 8" key="1">
    <citation type="submission" date="2018-11" db="EMBL/GenBank/DDBJ databases">
        <authorList>
            <consortium name="Pathogen Informatics"/>
        </authorList>
    </citation>
    <scope>NUCLEOTIDE SEQUENCE [LARGE SCALE GENOMIC DNA]</scope>
    <source>
        <strain>Denwood</strain>
        <strain evidence="8">Zambia</strain>
    </source>
</reference>
<dbReference type="SMART" id="SM00220">
    <property type="entry name" value="S_TKc"/>
    <property type="match status" value="1"/>
</dbReference>
<dbReference type="Proteomes" id="UP000269396">
    <property type="component" value="Unassembled WGS sequence"/>
</dbReference>
<dbReference type="InterPro" id="IPR000719">
    <property type="entry name" value="Prot_kinase_dom"/>
</dbReference>
<gene>
    <name evidence="7" type="ORF">SMTD_LOCUS17818</name>
</gene>
<dbReference type="GO" id="GO:0005856">
    <property type="term" value="C:cytoskeleton"/>
    <property type="evidence" value="ECO:0007669"/>
    <property type="project" value="TreeGrafter"/>
</dbReference>
<keyword evidence="4" id="KW-0547">Nucleotide-binding</keyword>
<organism evidence="7 8">
    <name type="scientific">Schistosoma mattheei</name>
    <dbReference type="NCBI Taxonomy" id="31246"/>
    <lineage>
        <taxon>Eukaryota</taxon>
        <taxon>Metazoa</taxon>
        <taxon>Spiralia</taxon>
        <taxon>Lophotrochozoa</taxon>
        <taxon>Platyhelminthes</taxon>
        <taxon>Trematoda</taxon>
        <taxon>Digenea</taxon>
        <taxon>Strigeidida</taxon>
        <taxon>Schistosomatoidea</taxon>
        <taxon>Schistosomatidae</taxon>
        <taxon>Schistosoma</taxon>
    </lineage>
</organism>
<name>A0A183PTY2_9TREM</name>
<dbReference type="AlphaFoldDB" id="A0A183PTY2"/>
<evidence type="ECO:0000313" key="8">
    <source>
        <dbReference type="Proteomes" id="UP000269396"/>
    </source>
</evidence>
<evidence type="ECO:0000256" key="6">
    <source>
        <dbReference type="ARBA" id="ARBA00022840"/>
    </source>
</evidence>
<evidence type="ECO:0000256" key="5">
    <source>
        <dbReference type="ARBA" id="ARBA00022777"/>
    </source>
</evidence>
<evidence type="ECO:0000256" key="1">
    <source>
        <dbReference type="ARBA" id="ARBA00008867"/>
    </source>
</evidence>
<dbReference type="Pfam" id="PF00069">
    <property type="entry name" value="Pkinase"/>
    <property type="match status" value="1"/>
</dbReference>